<keyword evidence="4" id="KW-0732">Signal</keyword>
<dbReference type="GO" id="GO:0005737">
    <property type="term" value="C:cytoplasm"/>
    <property type="evidence" value="ECO:0007669"/>
    <property type="project" value="TreeGrafter"/>
</dbReference>
<dbReference type="GO" id="GO:0006457">
    <property type="term" value="P:protein folding"/>
    <property type="evidence" value="ECO:0007669"/>
    <property type="project" value="TreeGrafter"/>
</dbReference>
<protein>
    <recommendedName>
        <fullName evidence="4">Peptidyl-prolyl cis-trans isomerase</fullName>
        <shortName evidence="4">PPIase</shortName>
        <ecNumber evidence="4">5.2.1.8</ecNumber>
    </recommendedName>
</protein>
<evidence type="ECO:0000313" key="6">
    <source>
        <dbReference type="EMBL" id="KAK4882736.1"/>
    </source>
</evidence>
<evidence type="ECO:0000259" key="5">
    <source>
        <dbReference type="PROSITE" id="PS50072"/>
    </source>
</evidence>
<dbReference type="PANTHER" id="PTHR11071">
    <property type="entry name" value="PEPTIDYL-PROLYL CIS-TRANS ISOMERASE"/>
    <property type="match status" value="1"/>
</dbReference>
<feature type="signal peptide" evidence="4">
    <location>
        <begin position="1"/>
        <end position="21"/>
    </location>
</feature>
<dbReference type="PRINTS" id="PR00153">
    <property type="entry name" value="CSAPPISMRASE"/>
</dbReference>
<dbReference type="Gene3D" id="2.40.100.10">
    <property type="entry name" value="Cyclophilin-like"/>
    <property type="match status" value="1"/>
</dbReference>
<dbReference type="SUPFAM" id="SSF50891">
    <property type="entry name" value="Cyclophilin-like"/>
    <property type="match status" value="1"/>
</dbReference>
<name>A0AAN7SB09_9COLE</name>
<feature type="domain" description="PPIase cyclophilin-type" evidence="5">
    <location>
        <begin position="35"/>
        <end position="191"/>
    </location>
</feature>
<dbReference type="InterPro" id="IPR002130">
    <property type="entry name" value="Cyclophilin-type_PPIase_dom"/>
</dbReference>
<organism evidence="6 7">
    <name type="scientific">Aquatica leii</name>
    <dbReference type="NCBI Taxonomy" id="1421715"/>
    <lineage>
        <taxon>Eukaryota</taxon>
        <taxon>Metazoa</taxon>
        <taxon>Ecdysozoa</taxon>
        <taxon>Arthropoda</taxon>
        <taxon>Hexapoda</taxon>
        <taxon>Insecta</taxon>
        <taxon>Pterygota</taxon>
        <taxon>Neoptera</taxon>
        <taxon>Endopterygota</taxon>
        <taxon>Coleoptera</taxon>
        <taxon>Polyphaga</taxon>
        <taxon>Elateriformia</taxon>
        <taxon>Elateroidea</taxon>
        <taxon>Lampyridae</taxon>
        <taxon>Luciolinae</taxon>
        <taxon>Aquatica</taxon>
    </lineage>
</organism>
<dbReference type="GO" id="GO:0003755">
    <property type="term" value="F:peptidyl-prolyl cis-trans isomerase activity"/>
    <property type="evidence" value="ECO:0007669"/>
    <property type="project" value="UniProtKB-UniRule"/>
</dbReference>
<dbReference type="PROSITE" id="PS50072">
    <property type="entry name" value="CSA_PPIASE_2"/>
    <property type="match status" value="1"/>
</dbReference>
<evidence type="ECO:0000256" key="1">
    <source>
        <dbReference type="ARBA" id="ARBA00000971"/>
    </source>
</evidence>
<dbReference type="PANTHER" id="PTHR11071:SF561">
    <property type="entry name" value="PEPTIDYL-PROLYL CIS-TRANS ISOMERASE D-RELATED"/>
    <property type="match status" value="1"/>
</dbReference>
<evidence type="ECO:0000256" key="4">
    <source>
        <dbReference type="RuleBase" id="RU363019"/>
    </source>
</evidence>
<evidence type="ECO:0000313" key="7">
    <source>
        <dbReference type="Proteomes" id="UP001353858"/>
    </source>
</evidence>
<proteinExistence type="inferred from homology"/>
<gene>
    <name evidence="6" type="ORF">RN001_006055</name>
</gene>
<sequence length="206" mass="23089">MNIYFYICLLLAHISISSCSGSSESDMPKVNKKAFLDIKAGDNTLGRIEVGLFGKIVPKTVQNFYELCQLPQKGYKGTRFFQVLKDFIIMGGDITKNNGHGGYSIYGDTFEDENYKLKHYGAGWISLANWGKNMNKSIFCILLKPAPWLDEKYVVFAKVLKGMEVIKKIENVEISHGNAPLIDVIIDNCTVEEVDNPFSVSIENAE</sequence>
<dbReference type="FunFam" id="2.40.100.10:FF:000025">
    <property type="entry name" value="Peptidyl-prolyl cis-trans isomerase CYP19-2"/>
    <property type="match status" value="1"/>
</dbReference>
<dbReference type="Proteomes" id="UP001353858">
    <property type="component" value="Unassembled WGS sequence"/>
</dbReference>
<keyword evidence="3 4" id="KW-0413">Isomerase</keyword>
<dbReference type="GO" id="GO:0016018">
    <property type="term" value="F:cyclosporin A binding"/>
    <property type="evidence" value="ECO:0007669"/>
    <property type="project" value="TreeGrafter"/>
</dbReference>
<keyword evidence="2 4" id="KW-0697">Rotamase</keyword>
<feature type="chain" id="PRO_5042661349" description="Peptidyl-prolyl cis-trans isomerase" evidence="4">
    <location>
        <begin position="22"/>
        <end position="206"/>
    </location>
</feature>
<keyword evidence="7" id="KW-1185">Reference proteome</keyword>
<evidence type="ECO:0000256" key="3">
    <source>
        <dbReference type="ARBA" id="ARBA00023235"/>
    </source>
</evidence>
<comment type="catalytic activity">
    <reaction evidence="1 4">
        <text>[protein]-peptidylproline (omega=180) = [protein]-peptidylproline (omega=0)</text>
        <dbReference type="Rhea" id="RHEA:16237"/>
        <dbReference type="Rhea" id="RHEA-COMP:10747"/>
        <dbReference type="Rhea" id="RHEA-COMP:10748"/>
        <dbReference type="ChEBI" id="CHEBI:83833"/>
        <dbReference type="ChEBI" id="CHEBI:83834"/>
        <dbReference type="EC" id="5.2.1.8"/>
    </reaction>
</comment>
<dbReference type="InterPro" id="IPR029000">
    <property type="entry name" value="Cyclophilin-like_dom_sf"/>
</dbReference>
<comment type="function">
    <text evidence="4">PPIases accelerate the folding of proteins. It catalyzes the cis-trans isomerization of proline imidic peptide bonds in oligopeptides.</text>
</comment>
<dbReference type="EMBL" id="JARPUR010000002">
    <property type="protein sequence ID" value="KAK4882736.1"/>
    <property type="molecule type" value="Genomic_DNA"/>
</dbReference>
<dbReference type="AlphaFoldDB" id="A0AAN7SB09"/>
<comment type="caution">
    <text evidence="6">The sequence shown here is derived from an EMBL/GenBank/DDBJ whole genome shotgun (WGS) entry which is preliminary data.</text>
</comment>
<comment type="similarity">
    <text evidence="4">Belongs to the cyclophilin-type PPIase family.</text>
</comment>
<dbReference type="EC" id="5.2.1.8" evidence="4"/>
<evidence type="ECO:0000256" key="2">
    <source>
        <dbReference type="ARBA" id="ARBA00023110"/>
    </source>
</evidence>
<dbReference type="Pfam" id="PF00160">
    <property type="entry name" value="Pro_isomerase"/>
    <property type="match status" value="1"/>
</dbReference>
<reference evidence="7" key="1">
    <citation type="submission" date="2023-01" db="EMBL/GenBank/DDBJ databases">
        <title>Key to firefly adult light organ development and bioluminescence: homeobox transcription factors regulate luciferase expression and transportation to peroxisome.</title>
        <authorList>
            <person name="Fu X."/>
        </authorList>
    </citation>
    <scope>NUCLEOTIDE SEQUENCE [LARGE SCALE GENOMIC DNA]</scope>
</reference>
<accession>A0AAN7SB09</accession>